<evidence type="ECO:0000313" key="2">
    <source>
        <dbReference type="Proteomes" id="UP001431131"/>
    </source>
</evidence>
<dbReference type="AlphaFoldDB" id="A0AAW5E410"/>
<accession>A0AAW5E410</accession>
<dbReference type="EMBL" id="JAKTTI010000036">
    <property type="protein sequence ID" value="MCH1627218.1"/>
    <property type="molecule type" value="Genomic_DNA"/>
</dbReference>
<sequence length="218" mass="25512">MASLTQDIELLFNQLELVKQRPITDILDRIQNKDGTFHKRYPSGWKIKNSNDTLLPTGINKGGVYVFWWLNNSNESLEPFNWKMCSRKYTLQGKKISGQSGSDDYHQVEIEISDSWLEMYKGHIPLYVGKSADNILKRMSLHLQINQSKYRRKSTSDQLRRGIERLFMQHPNTADLIVNHVGYSFINLHGKDEVVNRFYLEDYAIGKLMPLFNIDIER</sequence>
<dbReference type="RefSeq" id="WP_240257139.1">
    <property type="nucleotide sequence ID" value="NZ_JAKTTI010000036.1"/>
</dbReference>
<protein>
    <recommendedName>
        <fullName evidence="3">GIY-YIG homing endonuclease</fullName>
    </recommendedName>
</protein>
<dbReference type="Proteomes" id="UP001431131">
    <property type="component" value="Unassembled WGS sequence"/>
</dbReference>
<organism evidence="1 2">
    <name type="scientific">Fredinandcohnia quinoae</name>
    <dbReference type="NCBI Taxonomy" id="2918902"/>
    <lineage>
        <taxon>Bacteria</taxon>
        <taxon>Bacillati</taxon>
        <taxon>Bacillota</taxon>
        <taxon>Bacilli</taxon>
        <taxon>Bacillales</taxon>
        <taxon>Bacillaceae</taxon>
        <taxon>Fredinandcohnia</taxon>
    </lineage>
</organism>
<name>A0AAW5E410_9BACI</name>
<keyword evidence="2" id="KW-1185">Reference proteome</keyword>
<evidence type="ECO:0008006" key="3">
    <source>
        <dbReference type="Google" id="ProtNLM"/>
    </source>
</evidence>
<comment type="caution">
    <text evidence="1">The sequence shown here is derived from an EMBL/GenBank/DDBJ whole genome shotgun (WGS) entry which is preliminary data.</text>
</comment>
<reference evidence="1" key="1">
    <citation type="submission" date="2022-02" db="EMBL/GenBank/DDBJ databases">
        <title>Fredinandcohnia quinoae sp. nov. isolated from Chenopodium quinoa seeds.</title>
        <authorList>
            <person name="Saati-Santamaria Z."/>
            <person name="Flores-Felix J.D."/>
            <person name="Igual J.M."/>
            <person name="Velazquez E."/>
            <person name="Garcia-Fraile P."/>
            <person name="Martinez-Molina E."/>
        </authorList>
    </citation>
    <scope>NUCLEOTIDE SEQUENCE</scope>
    <source>
        <strain evidence="1">SECRCQ15</strain>
    </source>
</reference>
<evidence type="ECO:0000313" key="1">
    <source>
        <dbReference type="EMBL" id="MCH1627218.1"/>
    </source>
</evidence>
<proteinExistence type="predicted"/>
<gene>
    <name evidence="1" type="ORF">MJG50_17935</name>
</gene>